<reference evidence="1" key="1">
    <citation type="journal article" date="2022" name="bioRxiv">
        <title>Population genetic analysis of Ophidiomyces ophidiicola, the causative agent of snake fungal disease, indicates recent introductions to the USA.</title>
        <authorList>
            <person name="Ladner J.T."/>
            <person name="Palmer J.M."/>
            <person name="Ettinger C.L."/>
            <person name="Stajich J.E."/>
            <person name="Farrell T.M."/>
            <person name="Glorioso B.M."/>
            <person name="Lawson B."/>
            <person name="Price S.J."/>
            <person name="Stengle A.G."/>
            <person name="Grear D.A."/>
            <person name="Lorch J.M."/>
        </authorList>
    </citation>
    <scope>NUCLEOTIDE SEQUENCE</scope>
    <source>
        <strain evidence="1">NWHC 24266-5</strain>
    </source>
</reference>
<proteinExistence type="predicted"/>
<sequence length="771" mass="84261">MDSPTAPSEGIYASLPGLNQPTPQNNSESSSSQPVMGHGLGLTPPPGSQLQQDRNHLQDLQLDLQGLGDLGDFLDLPIDHDVDLNGIDQFFHDFGASDTPVLQNHLRRDSEPSNTSPAIEIADTQRPDVVSEEHRPSPANAEPKTSASCLAGYRPIAPMPTTGDVMKRTAHDCGFGNSGENSNHFNQGIDHGPKRPCFRNSAGHHTAASAQIQNLSLPDARRYFSSNAASSAPGLQGNTPQAQSTSTLKDATLSSGSSSTSGFVALSVETRDVTNTSRTNSVALSLPPFSPNTMTPSLPTDLDTTSSRRESSIDSLFDDHDSTTTPNQLVNPKATSPLPFPFVFPCPPDKTNNSISEHIKKVCQITESDLLVTQYREAAWSFRQPPKYISPYPKPGGDLGYLPSSPYLHVKFIKASDSEVATSLEECRKKLRLCSSERDKFSKELQVYTHIDPVTKKSQLQMLKDELKHRKRAATDARKRETQAKEEATFWKKQYTAVAQSYNQMCTQFHQLRRFAHDMQTQLQRVSQLSPMAIASNPQLASLHTPGQPYFCTQNPQTMASHPQNNATIPMTPASSSPTTPAAIDLTVNDSSSLAAKQPEKSGVRYSCSPEPPAAQKELISSMRKKEYRWLGNNNHMHQRFTNSLTAPLPQQPYGLSNPVPTSMATKPKVNKKHGANNEAVTHQNRGPFLPHPNNSPPISATTRCNIEGNKNDESNEPTQTKGIYNPGPRGLSVQGANIVSEVNCTDVTPVDMNDDDEFARMLEQDLEASV</sequence>
<gene>
    <name evidence="1" type="ORF">LOY88_001856</name>
</gene>
<comment type="caution">
    <text evidence="1">The sequence shown here is derived from an EMBL/GenBank/DDBJ whole genome shotgun (WGS) entry which is preliminary data.</text>
</comment>
<dbReference type="EMBL" id="JALBCA010000020">
    <property type="protein sequence ID" value="KAI2390048.1"/>
    <property type="molecule type" value="Genomic_DNA"/>
</dbReference>
<accession>A0ACB8V138</accession>
<protein>
    <submittedName>
        <fullName evidence="1">Uncharacterized protein</fullName>
    </submittedName>
</protein>
<organism evidence="1">
    <name type="scientific">Ophidiomyces ophidiicola</name>
    <dbReference type="NCBI Taxonomy" id="1387563"/>
    <lineage>
        <taxon>Eukaryota</taxon>
        <taxon>Fungi</taxon>
        <taxon>Dikarya</taxon>
        <taxon>Ascomycota</taxon>
        <taxon>Pezizomycotina</taxon>
        <taxon>Eurotiomycetes</taxon>
        <taxon>Eurotiomycetidae</taxon>
        <taxon>Onygenales</taxon>
        <taxon>Onygenaceae</taxon>
        <taxon>Ophidiomyces</taxon>
    </lineage>
</organism>
<name>A0ACB8V138_9EURO</name>
<evidence type="ECO:0000313" key="1">
    <source>
        <dbReference type="EMBL" id="KAI2390048.1"/>
    </source>
</evidence>